<dbReference type="Proteomes" id="UP001612928">
    <property type="component" value="Unassembled WGS sequence"/>
</dbReference>
<dbReference type="InterPro" id="IPR015943">
    <property type="entry name" value="WD40/YVTN_repeat-like_dom_sf"/>
</dbReference>
<proteinExistence type="predicted"/>
<dbReference type="SUPFAM" id="SSF50969">
    <property type="entry name" value="YVTN repeat-like/Quinoprotein amine dehydrogenase"/>
    <property type="match status" value="1"/>
</dbReference>
<accession>A0ABW8A1B8</accession>
<evidence type="ECO:0000256" key="1">
    <source>
        <dbReference type="SAM" id="SignalP"/>
    </source>
</evidence>
<evidence type="ECO:0000313" key="2">
    <source>
        <dbReference type="EMBL" id="MFI7440584.1"/>
    </source>
</evidence>
<organism evidence="2 3">
    <name type="scientific">Nonomuraea indica</name>
    <dbReference type="NCBI Taxonomy" id="1581193"/>
    <lineage>
        <taxon>Bacteria</taxon>
        <taxon>Bacillati</taxon>
        <taxon>Actinomycetota</taxon>
        <taxon>Actinomycetes</taxon>
        <taxon>Streptosporangiales</taxon>
        <taxon>Streptosporangiaceae</taxon>
        <taxon>Nonomuraea</taxon>
    </lineage>
</organism>
<dbReference type="EMBL" id="JBITMB010000003">
    <property type="protein sequence ID" value="MFI7440584.1"/>
    <property type="molecule type" value="Genomic_DNA"/>
</dbReference>
<feature type="chain" id="PRO_5046520511" evidence="1">
    <location>
        <begin position="25"/>
        <end position="539"/>
    </location>
</feature>
<feature type="signal peptide" evidence="1">
    <location>
        <begin position="1"/>
        <end position="24"/>
    </location>
</feature>
<dbReference type="InterPro" id="IPR011044">
    <property type="entry name" value="Quino_amine_DH_bsu"/>
</dbReference>
<name>A0ABW8A1B8_9ACTN</name>
<comment type="caution">
    <text evidence="2">The sequence shown here is derived from an EMBL/GenBank/DDBJ whole genome shotgun (WGS) entry which is preliminary data.</text>
</comment>
<dbReference type="Gene3D" id="2.130.10.10">
    <property type="entry name" value="YVTN repeat-like/Quinoprotein amine dehydrogenase"/>
    <property type="match status" value="2"/>
</dbReference>
<keyword evidence="1" id="KW-0732">Signal</keyword>
<evidence type="ECO:0000313" key="3">
    <source>
        <dbReference type="Proteomes" id="UP001612928"/>
    </source>
</evidence>
<gene>
    <name evidence="2" type="ORF">ACIBP5_11565</name>
</gene>
<sequence>MIAAGGILALAVGLAVVQAPVASAADSTTALGIALATTGLGTYEKGGDVVVAGGKIFVSGRDRIVVATSEGTVTGAITGLSGAVGLAAASDGEHLYAALSGSNQVAEVDTGTLAITRRFDVAYPCPTNLSLSGTQLFVGYGCDGWDGGLFSLDLSAEVPTAVQIRAGLYNPPLVAAAGNTLVMADPNSLPATVYVYDLTGTSATLRGTIDGRTQNLAGPNDLTITSDGSKLIAGFGKSDGSEDQFESWDTTSLTRVRVYDPPGSHPDAVAISPDDAHVAGATASLAAMYDTATAENVYSNQNSMGSIIPGSLVFSGGDVVGVVRQATGSLYLWRMQGVLLPASTMTLTASSPATALEPLTLTGRLTLPAGAPTDARPVVVTRRLPDGTSTTVGDTTTTADGTFTITDIPPLGGDISYTAVWDGTAEIRWSSASAAIRAAKRQTSLTLAGPDKGSIGKTLKFHGALDGGGKLPPAGTLLTVERADSGSPVRLRSAVLADDGSFSFTDTPSIGGRQYTYTVKWPGNDIFLPSQASHVVSVS</sequence>
<protein>
    <submittedName>
        <fullName evidence="2">YncE family protein</fullName>
    </submittedName>
</protein>
<dbReference type="RefSeq" id="WP_397020344.1">
    <property type="nucleotide sequence ID" value="NZ_JBITMB010000003.1"/>
</dbReference>
<reference evidence="2 3" key="1">
    <citation type="submission" date="2024-10" db="EMBL/GenBank/DDBJ databases">
        <title>The Natural Products Discovery Center: Release of the First 8490 Sequenced Strains for Exploring Actinobacteria Biosynthetic Diversity.</title>
        <authorList>
            <person name="Kalkreuter E."/>
            <person name="Kautsar S.A."/>
            <person name="Yang D."/>
            <person name="Bader C.D."/>
            <person name="Teijaro C.N."/>
            <person name="Fluegel L."/>
            <person name="Davis C.M."/>
            <person name="Simpson J.R."/>
            <person name="Lauterbach L."/>
            <person name="Steele A.D."/>
            <person name="Gui C."/>
            <person name="Meng S."/>
            <person name="Li G."/>
            <person name="Viehrig K."/>
            <person name="Ye F."/>
            <person name="Su P."/>
            <person name="Kiefer A.F."/>
            <person name="Nichols A."/>
            <person name="Cepeda A.J."/>
            <person name="Yan W."/>
            <person name="Fan B."/>
            <person name="Jiang Y."/>
            <person name="Adhikari A."/>
            <person name="Zheng C.-J."/>
            <person name="Schuster L."/>
            <person name="Cowan T.M."/>
            <person name="Smanski M.J."/>
            <person name="Chevrette M.G."/>
            <person name="De Carvalho L.P.S."/>
            <person name="Shen B."/>
        </authorList>
    </citation>
    <scope>NUCLEOTIDE SEQUENCE [LARGE SCALE GENOMIC DNA]</scope>
    <source>
        <strain evidence="2 3">NPDC049503</strain>
    </source>
</reference>
<keyword evidence="3" id="KW-1185">Reference proteome</keyword>